<dbReference type="GO" id="GO:0004418">
    <property type="term" value="F:hydroxymethylbilane synthase activity"/>
    <property type="evidence" value="ECO:0007669"/>
    <property type="project" value="UniProtKB-UniRule"/>
</dbReference>
<comment type="similarity">
    <text evidence="3 8">Belongs to the HMBS family.</text>
</comment>
<comment type="miscellaneous">
    <text evidence="8">The porphobilinogen subunits are added to the dipyrromethane group.</text>
</comment>
<dbReference type="PANTHER" id="PTHR11557">
    <property type="entry name" value="PORPHOBILINOGEN DEAMINASE"/>
    <property type="match status" value="1"/>
</dbReference>
<evidence type="ECO:0000256" key="5">
    <source>
        <dbReference type="ARBA" id="ARBA00022679"/>
    </source>
</evidence>
<dbReference type="Gene3D" id="3.40.190.10">
    <property type="entry name" value="Periplasmic binding protein-like II"/>
    <property type="match status" value="2"/>
</dbReference>
<accession>A0A1H8D3F9</accession>
<evidence type="ECO:0000259" key="9">
    <source>
        <dbReference type="Pfam" id="PF01379"/>
    </source>
</evidence>
<dbReference type="SUPFAM" id="SSF54782">
    <property type="entry name" value="Porphobilinogen deaminase (hydroxymethylbilane synthase), C-terminal domain"/>
    <property type="match status" value="1"/>
</dbReference>
<dbReference type="AlphaFoldDB" id="A0A1H8D3F9"/>
<feature type="domain" description="Porphobilinogen deaminase C-terminal" evidence="10">
    <location>
        <begin position="224"/>
        <end position="291"/>
    </location>
</feature>
<feature type="domain" description="Porphobilinogen deaminase N-terminal" evidence="9">
    <location>
        <begin position="4"/>
        <end position="210"/>
    </location>
</feature>
<comment type="cofactor">
    <cofactor evidence="8">
        <name>dipyrromethane</name>
        <dbReference type="ChEBI" id="CHEBI:60342"/>
    </cofactor>
    <text evidence="8">Binds 1 dipyrromethane group covalently.</text>
</comment>
<protein>
    <recommendedName>
        <fullName evidence="8">Porphobilinogen deaminase</fullName>
        <shortName evidence="8">PBG</shortName>
        <ecNumber evidence="8">2.5.1.61</ecNumber>
    </recommendedName>
    <alternativeName>
        <fullName evidence="8">Hydroxymethylbilane synthase</fullName>
        <shortName evidence="8">HMBS</shortName>
    </alternativeName>
    <alternativeName>
        <fullName evidence="8">Pre-uroporphyrinogen synthase</fullName>
    </alternativeName>
</protein>
<sequence>MRPLVVGTRQSELALTQTEWVVNRLKEVCPGLEVRVEKIVTKGDRILNVTLSKVGGKGLFVKEIEQALLDKRIDFAVHSMKDMPGEMPKGLVIGAIPVRENPLDCLLSREGHTLNDLPAGSVVGTSSLRRQAQILACRPDLKVEPVRGNLGTRLSKMKNGQFDAIILAAAGLSRMSWQDEISQELPVEQMLPAVGQGALAVECREDDEELLALLQKINHEETARAVWAERAFLRSFHGGCHLPLAGYAEVIGDEVRLTGLVAQPDGKKILRATLQGQDEWDLGERLAKELIDQGAGELLATVREGLVG</sequence>
<evidence type="ECO:0000256" key="6">
    <source>
        <dbReference type="ARBA" id="ARBA00023244"/>
    </source>
</evidence>
<dbReference type="Proteomes" id="UP000199695">
    <property type="component" value="Unassembled WGS sequence"/>
</dbReference>
<comment type="pathway">
    <text evidence="2">Porphyrin-containing compound metabolism; protoporphyrin-IX biosynthesis; coproporphyrinogen-III from 5-aminolevulinate: step 2/4.</text>
</comment>
<evidence type="ECO:0000256" key="3">
    <source>
        <dbReference type="ARBA" id="ARBA00005638"/>
    </source>
</evidence>
<dbReference type="InterPro" id="IPR036803">
    <property type="entry name" value="Porphobilinogen_deaminase_C_sf"/>
</dbReference>
<evidence type="ECO:0000256" key="4">
    <source>
        <dbReference type="ARBA" id="ARBA00011245"/>
    </source>
</evidence>
<evidence type="ECO:0000313" key="11">
    <source>
        <dbReference type="EMBL" id="SEN01128.1"/>
    </source>
</evidence>
<dbReference type="CDD" id="cd13646">
    <property type="entry name" value="PBP2_EcHMBS_like"/>
    <property type="match status" value="1"/>
</dbReference>
<evidence type="ECO:0000313" key="12">
    <source>
        <dbReference type="Proteomes" id="UP000199695"/>
    </source>
</evidence>
<comment type="catalytic activity">
    <reaction evidence="7 8">
        <text>4 porphobilinogen + H2O = hydroxymethylbilane + 4 NH4(+)</text>
        <dbReference type="Rhea" id="RHEA:13185"/>
        <dbReference type="ChEBI" id="CHEBI:15377"/>
        <dbReference type="ChEBI" id="CHEBI:28938"/>
        <dbReference type="ChEBI" id="CHEBI:57845"/>
        <dbReference type="ChEBI" id="CHEBI:58126"/>
        <dbReference type="EC" id="2.5.1.61"/>
    </reaction>
</comment>
<dbReference type="InterPro" id="IPR022417">
    <property type="entry name" value="Porphobilin_deaminase_N"/>
</dbReference>
<dbReference type="Gene3D" id="3.30.160.40">
    <property type="entry name" value="Porphobilinogen deaminase, C-terminal domain"/>
    <property type="match status" value="1"/>
</dbReference>
<dbReference type="PANTHER" id="PTHR11557:SF0">
    <property type="entry name" value="PORPHOBILINOGEN DEAMINASE"/>
    <property type="match status" value="1"/>
</dbReference>
<dbReference type="Pfam" id="PF01379">
    <property type="entry name" value="Porphobil_deam"/>
    <property type="match status" value="1"/>
</dbReference>
<dbReference type="FunFam" id="3.40.190.10:FF:000005">
    <property type="entry name" value="Porphobilinogen deaminase"/>
    <property type="match status" value="1"/>
</dbReference>
<dbReference type="EMBL" id="FOCQ01000004">
    <property type="protein sequence ID" value="SEN01128.1"/>
    <property type="molecule type" value="Genomic_DNA"/>
</dbReference>
<dbReference type="InterPro" id="IPR000860">
    <property type="entry name" value="HemC"/>
</dbReference>
<name>A0A1H8D3F9_9BACL</name>
<evidence type="ECO:0000256" key="2">
    <source>
        <dbReference type="ARBA" id="ARBA00004735"/>
    </source>
</evidence>
<evidence type="ECO:0000256" key="1">
    <source>
        <dbReference type="ARBA" id="ARBA00002869"/>
    </source>
</evidence>
<dbReference type="EC" id="2.5.1.61" evidence="8"/>
<comment type="subunit">
    <text evidence="4 8">Monomer.</text>
</comment>
<dbReference type="NCBIfam" id="TIGR00212">
    <property type="entry name" value="hemC"/>
    <property type="match status" value="1"/>
</dbReference>
<dbReference type="STRING" id="1173111.SAMN05444955_104244"/>
<dbReference type="SUPFAM" id="SSF53850">
    <property type="entry name" value="Periplasmic binding protein-like II"/>
    <property type="match status" value="1"/>
</dbReference>
<dbReference type="RefSeq" id="WP_089966480.1">
    <property type="nucleotide sequence ID" value="NZ_FOCQ01000004.1"/>
</dbReference>
<dbReference type="InterPro" id="IPR022418">
    <property type="entry name" value="Porphobilinogen_deaminase_C"/>
</dbReference>
<gene>
    <name evidence="8" type="primary">hemC</name>
    <name evidence="11" type="ORF">SAMN05444955_104244</name>
</gene>
<evidence type="ECO:0000256" key="8">
    <source>
        <dbReference type="HAMAP-Rule" id="MF_00260"/>
    </source>
</evidence>
<evidence type="ECO:0000256" key="7">
    <source>
        <dbReference type="ARBA" id="ARBA00048169"/>
    </source>
</evidence>
<dbReference type="Pfam" id="PF03900">
    <property type="entry name" value="Porphobil_deamC"/>
    <property type="match status" value="1"/>
</dbReference>
<proteinExistence type="inferred from homology"/>
<feature type="modified residue" description="S-(dipyrrolylmethanemethyl)cysteine" evidence="8">
    <location>
        <position position="240"/>
    </location>
</feature>
<comment type="function">
    <text evidence="1 8">Tetrapolymerization of the monopyrrole PBG into the hydroxymethylbilane pre-uroporphyrinogen in several discrete steps.</text>
</comment>
<keyword evidence="6 8" id="KW-0627">Porphyrin biosynthesis</keyword>
<dbReference type="OrthoDB" id="9810298at2"/>
<reference evidence="11 12" key="1">
    <citation type="submission" date="2016-10" db="EMBL/GenBank/DDBJ databases">
        <authorList>
            <person name="de Groot N.N."/>
        </authorList>
    </citation>
    <scope>NUCLEOTIDE SEQUENCE [LARGE SCALE GENOMIC DNA]</scope>
    <source>
        <strain evidence="11 12">DSM 46701</strain>
    </source>
</reference>
<dbReference type="GO" id="GO:0005737">
    <property type="term" value="C:cytoplasm"/>
    <property type="evidence" value="ECO:0007669"/>
    <property type="project" value="UniProtKB-UniRule"/>
</dbReference>
<organism evidence="11 12">
    <name type="scientific">Lihuaxuella thermophila</name>
    <dbReference type="NCBI Taxonomy" id="1173111"/>
    <lineage>
        <taxon>Bacteria</taxon>
        <taxon>Bacillati</taxon>
        <taxon>Bacillota</taxon>
        <taxon>Bacilli</taxon>
        <taxon>Bacillales</taxon>
        <taxon>Thermoactinomycetaceae</taxon>
        <taxon>Lihuaxuella</taxon>
    </lineage>
</organism>
<evidence type="ECO:0000259" key="10">
    <source>
        <dbReference type="Pfam" id="PF03900"/>
    </source>
</evidence>
<dbReference type="HAMAP" id="MF_00260">
    <property type="entry name" value="Porphobil_deam"/>
    <property type="match status" value="1"/>
</dbReference>
<dbReference type="PRINTS" id="PR00151">
    <property type="entry name" value="PORPHBDMNASE"/>
</dbReference>
<dbReference type="PIRSF" id="PIRSF001438">
    <property type="entry name" value="4pyrrol_synth_OHMeBilane_synth"/>
    <property type="match status" value="1"/>
</dbReference>
<dbReference type="GO" id="GO:0006782">
    <property type="term" value="P:protoporphyrinogen IX biosynthetic process"/>
    <property type="evidence" value="ECO:0007669"/>
    <property type="project" value="UniProtKB-UniRule"/>
</dbReference>
<keyword evidence="12" id="KW-1185">Reference proteome</keyword>
<dbReference type="FunFam" id="3.40.190.10:FF:000004">
    <property type="entry name" value="Porphobilinogen deaminase"/>
    <property type="match status" value="1"/>
</dbReference>
<keyword evidence="5 8" id="KW-0808">Transferase</keyword>